<feature type="region of interest" description="Disordered" evidence="1">
    <location>
        <begin position="504"/>
        <end position="541"/>
    </location>
</feature>
<dbReference type="OrthoDB" id="4708870at2759"/>
<comment type="caution">
    <text evidence="2">The sequence shown here is derived from an EMBL/GenBank/DDBJ whole genome shotgun (WGS) entry which is preliminary data.</text>
</comment>
<name>W9Z2H0_9EURO</name>
<sequence length="541" mass="61058">MGGSAFAPEKLSTPRMPPDVYNSTLARVEALLRPHFKHVGHAIEAPAKTSYGDIDVLVAEPVSAMESVTGDFLAEVLGAEKWKRTGGSSTFNLALRWPRPHELDSERVDHDAVQMVVGSGATVTHRSELGVKVEAARTTSIEPNTASEDNILHMEGNSKSVYGSHNQTADPNCDTLTTTTAKSDKYVQIDITVCPTASYLRWHLFFQAHGDLWNILGSIIRRHGLTCTSKGLCLRIAEVEAHNKEHSRVKMTDDPSTVLEYLGLDVERFWNPFASWDEMMAYAASCRFHYPGRWKEKEKEKEKEKGKETNEKEKEKQNQSNTPTEIETEEKTKLAGSQHKAPTTNATAEKGLYLKANDRQRAAKRPVFGYWISEYLPKHRDDPSSKDAHLSRDQVVDDVKRYFGPEFARTFDDRRNKWVRQIGVDQLWADIRSLPVEGVEIGYVIKGMKREIACCVEDNPGLDDSADVRIAFLQGRFQDVLSWAKTNCREVGERQKMLDRVKSRAHLIEKRKQDEEKAKEEGKEVNDQNSSQSGPDGSKKQ</sequence>
<feature type="region of interest" description="Disordered" evidence="1">
    <location>
        <begin position="297"/>
        <end position="347"/>
    </location>
</feature>
<protein>
    <submittedName>
        <fullName evidence="2">Uncharacterized protein</fullName>
    </submittedName>
</protein>
<dbReference type="Proteomes" id="UP000019484">
    <property type="component" value="Unassembled WGS sequence"/>
</dbReference>
<evidence type="ECO:0000313" key="3">
    <source>
        <dbReference type="Proteomes" id="UP000019484"/>
    </source>
</evidence>
<dbReference type="STRING" id="1182541.W9Z2H0"/>
<accession>W9Z2H0</accession>
<dbReference type="AlphaFoldDB" id="W9Z2H0"/>
<proteinExistence type="predicted"/>
<dbReference type="HOGENOM" id="CLU_032494_1_0_1"/>
<keyword evidence="3" id="KW-1185">Reference proteome</keyword>
<dbReference type="EMBL" id="AMWN01000001">
    <property type="protein sequence ID" value="EXJ96155.1"/>
    <property type="molecule type" value="Genomic_DNA"/>
</dbReference>
<feature type="compositionally biased region" description="Basic and acidic residues" evidence="1">
    <location>
        <begin position="504"/>
        <end position="526"/>
    </location>
</feature>
<organism evidence="2 3">
    <name type="scientific">Capronia coronata CBS 617.96</name>
    <dbReference type="NCBI Taxonomy" id="1182541"/>
    <lineage>
        <taxon>Eukaryota</taxon>
        <taxon>Fungi</taxon>
        <taxon>Dikarya</taxon>
        <taxon>Ascomycota</taxon>
        <taxon>Pezizomycotina</taxon>
        <taxon>Eurotiomycetes</taxon>
        <taxon>Chaetothyriomycetidae</taxon>
        <taxon>Chaetothyriales</taxon>
        <taxon>Herpotrichiellaceae</taxon>
        <taxon>Capronia</taxon>
    </lineage>
</organism>
<dbReference type="RefSeq" id="XP_007720384.1">
    <property type="nucleotide sequence ID" value="XM_007722194.1"/>
</dbReference>
<evidence type="ECO:0000256" key="1">
    <source>
        <dbReference type="SAM" id="MobiDB-lite"/>
    </source>
</evidence>
<reference evidence="2 3" key="1">
    <citation type="submission" date="2013-03" db="EMBL/GenBank/DDBJ databases">
        <title>The Genome Sequence of Capronia coronata CBS 617.96.</title>
        <authorList>
            <consortium name="The Broad Institute Genomics Platform"/>
            <person name="Cuomo C."/>
            <person name="de Hoog S."/>
            <person name="Gorbushina A."/>
            <person name="Walker B."/>
            <person name="Young S.K."/>
            <person name="Zeng Q."/>
            <person name="Gargeya S."/>
            <person name="Fitzgerald M."/>
            <person name="Haas B."/>
            <person name="Abouelleil A."/>
            <person name="Allen A.W."/>
            <person name="Alvarado L."/>
            <person name="Arachchi H.M."/>
            <person name="Berlin A.M."/>
            <person name="Chapman S.B."/>
            <person name="Gainer-Dewar J."/>
            <person name="Goldberg J."/>
            <person name="Griggs A."/>
            <person name="Gujja S."/>
            <person name="Hansen M."/>
            <person name="Howarth C."/>
            <person name="Imamovic A."/>
            <person name="Ireland A."/>
            <person name="Larimer J."/>
            <person name="McCowan C."/>
            <person name="Murphy C."/>
            <person name="Pearson M."/>
            <person name="Poon T.W."/>
            <person name="Priest M."/>
            <person name="Roberts A."/>
            <person name="Saif S."/>
            <person name="Shea T."/>
            <person name="Sisk P."/>
            <person name="Sykes S."/>
            <person name="Wortman J."/>
            <person name="Nusbaum C."/>
            <person name="Birren B."/>
        </authorList>
    </citation>
    <scope>NUCLEOTIDE SEQUENCE [LARGE SCALE GENOMIC DNA]</scope>
    <source>
        <strain evidence="2 3">CBS 617.96</strain>
    </source>
</reference>
<dbReference type="eggNOG" id="ENOG502S1AX">
    <property type="taxonomic scope" value="Eukaryota"/>
</dbReference>
<dbReference type="GeneID" id="19156183"/>
<evidence type="ECO:0000313" key="2">
    <source>
        <dbReference type="EMBL" id="EXJ96155.1"/>
    </source>
</evidence>
<feature type="compositionally biased region" description="Basic and acidic residues" evidence="1">
    <location>
        <begin position="297"/>
        <end position="317"/>
    </location>
</feature>
<gene>
    <name evidence="2" type="ORF">A1O1_01281</name>
</gene>